<gene>
    <name evidence="2" type="ORF">CEPIT_LOCUS30152</name>
</gene>
<dbReference type="EMBL" id="CAMAPF010000956">
    <property type="protein sequence ID" value="CAH9129820.1"/>
    <property type="molecule type" value="Genomic_DNA"/>
</dbReference>
<keyword evidence="1" id="KW-1133">Transmembrane helix</keyword>
<name>A0AAV0F366_9ASTE</name>
<comment type="caution">
    <text evidence="2">The sequence shown here is derived from an EMBL/GenBank/DDBJ whole genome shotgun (WGS) entry which is preliminary data.</text>
</comment>
<dbReference type="PANTHER" id="PTHR31549:SF289">
    <property type="match status" value="1"/>
</dbReference>
<dbReference type="AlphaFoldDB" id="A0AAV0F366"/>
<keyword evidence="1" id="KW-0812">Transmembrane</keyword>
<dbReference type="Proteomes" id="UP001152523">
    <property type="component" value="Unassembled WGS sequence"/>
</dbReference>
<evidence type="ECO:0000313" key="3">
    <source>
        <dbReference type="Proteomes" id="UP001152523"/>
    </source>
</evidence>
<dbReference type="PANTHER" id="PTHR31549">
    <property type="entry name" value="PROTEIN, PUTATIVE (DUF247)-RELATED-RELATED"/>
    <property type="match status" value="1"/>
</dbReference>
<reference evidence="2" key="1">
    <citation type="submission" date="2022-07" db="EMBL/GenBank/DDBJ databases">
        <authorList>
            <person name="Macas J."/>
            <person name="Novak P."/>
            <person name="Neumann P."/>
        </authorList>
    </citation>
    <scope>NUCLEOTIDE SEQUENCE</scope>
</reference>
<accession>A0AAV0F366</accession>
<organism evidence="2 3">
    <name type="scientific">Cuscuta epithymum</name>
    <dbReference type="NCBI Taxonomy" id="186058"/>
    <lineage>
        <taxon>Eukaryota</taxon>
        <taxon>Viridiplantae</taxon>
        <taxon>Streptophyta</taxon>
        <taxon>Embryophyta</taxon>
        <taxon>Tracheophyta</taxon>
        <taxon>Spermatophyta</taxon>
        <taxon>Magnoliopsida</taxon>
        <taxon>eudicotyledons</taxon>
        <taxon>Gunneridae</taxon>
        <taxon>Pentapetalae</taxon>
        <taxon>asterids</taxon>
        <taxon>lamiids</taxon>
        <taxon>Solanales</taxon>
        <taxon>Convolvulaceae</taxon>
        <taxon>Cuscuteae</taxon>
        <taxon>Cuscuta</taxon>
        <taxon>Cuscuta subgen. Cuscuta</taxon>
    </lineage>
</organism>
<keyword evidence="3" id="KW-1185">Reference proteome</keyword>
<evidence type="ECO:0000313" key="2">
    <source>
        <dbReference type="EMBL" id="CAH9129820.1"/>
    </source>
</evidence>
<keyword evidence="1" id="KW-0472">Membrane</keyword>
<sequence>MAANSEFSPSIDEERWVSLASRALQSELIIEIDGFSPTIFQVPKSLSETKPEAYTPLLLGMGPYHHLRPDLHAVNLQKLVALNKFLREKSFKNSDSDDSDIDRYYPVEELLSQPPLSPPLSKNFSKHILKTMRDLELLVRASYNQYLDLDCSTLDYILAVDSFYLLAFLAMYGKETKTVEPGCQELAKDVLKLENQIPARVVEEMGKHLGITVLTLHSELFYYFCNAHSPLKLERGREDRNYIGSHLLADMYKRIINRGRPARSQALSASRITEVGTKALKALSEVLGAGASNWINPMLLALEALQVLEISSKLADEVAKIKLSKPPKKSHEIPSASELSKKHLVDFKLLEWKGIRDIKFDIQCTKMIYLPEITLKNDSEVILRNLVAYESAIATPEPAFELAGYIHLMSNLLQTPDDVAMLRVKEIITGDLTDGEVLEIFNEIGKTVGNSKPKKECASRDVVKQVKQMVEEWEKRRRGYVLKRVWKCVEKKVDNGVKLMRKPVGTGMKCLVYLIMIMLLVLEMLQAYRQIYEPNKGRGS</sequence>
<protein>
    <submittedName>
        <fullName evidence="2">Uncharacterized protein</fullName>
    </submittedName>
</protein>
<evidence type="ECO:0000256" key="1">
    <source>
        <dbReference type="SAM" id="Phobius"/>
    </source>
</evidence>
<proteinExistence type="predicted"/>
<dbReference type="Pfam" id="PF03140">
    <property type="entry name" value="DUF247"/>
    <property type="match status" value="1"/>
</dbReference>
<feature type="transmembrane region" description="Helical" evidence="1">
    <location>
        <begin position="511"/>
        <end position="528"/>
    </location>
</feature>
<dbReference type="InterPro" id="IPR004158">
    <property type="entry name" value="DUF247_pln"/>
</dbReference>